<reference evidence="2 3" key="1">
    <citation type="submission" date="2017-12" db="EMBL/GenBank/DDBJ databases">
        <title>Hemimetabolous genomes reveal molecular basis of termite eusociality.</title>
        <authorList>
            <person name="Harrison M.C."/>
            <person name="Jongepier E."/>
            <person name="Robertson H.M."/>
            <person name="Arning N."/>
            <person name="Bitard-Feildel T."/>
            <person name="Chao H."/>
            <person name="Childers C.P."/>
            <person name="Dinh H."/>
            <person name="Doddapaneni H."/>
            <person name="Dugan S."/>
            <person name="Gowin J."/>
            <person name="Greiner C."/>
            <person name="Han Y."/>
            <person name="Hu H."/>
            <person name="Hughes D.S.T."/>
            <person name="Huylmans A.-K."/>
            <person name="Kemena C."/>
            <person name="Kremer L.P.M."/>
            <person name="Lee S.L."/>
            <person name="Lopez-Ezquerra A."/>
            <person name="Mallet L."/>
            <person name="Monroy-Kuhn J.M."/>
            <person name="Moser A."/>
            <person name="Murali S.C."/>
            <person name="Muzny D.M."/>
            <person name="Otani S."/>
            <person name="Piulachs M.-D."/>
            <person name="Poelchau M."/>
            <person name="Qu J."/>
            <person name="Schaub F."/>
            <person name="Wada-Katsumata A."/>
            <person name="Worley K.C."/>
            <person name="Xie Q."/>
            <person name="Ylla G."/>
            <person name="Poulsen M."/>
            <person name="Gibbs R.A."/>
            <person name="Schal C."/>
            <person name="Richards S."/>
            <person name="Belles X."/>
            <person name="Korb J."/>
            <person name="Bornberg-Bauer E."/>
        </authorList>
    </citation>
    <scope>NUCLEOTIDE SEQUENCE [LARGE SCALE GENOMIC DNA]</scope>
    <source>
        <tissue evidence="2">Whole body</tissue>
    </source>
</reference>
<organism evidence="2 3">
    <name type="scientific">Cryptotermes secundus</name>
    <dbReference type="NCBI Taxonomy" id="105785"/>
    <lineage>
        <taxon>Eukaryota</taxon>
        <taxon>Metazoa</taxon>
        <taxon>Ecdysozoa</taxon>
        <taxon>Arthropoda</taxon>
        <taxon>Hexapoda</taxon>
        <taxon>Insecta</taxon>
        <taxon>Pterygota</taxon>
        <taxon>Neoptera</taxon>
        <taxon>Polyneoptera</taxon>
        <taxon>Dictyoptera</taxon>
        <taxon>Blattodea</taxon>
        <taxon>Blattoidea</taxon>
        <taxon>Termitoidae</taxon>
        <taxon>Kalotermitidae</taxon>
        <taxon>Cryptotermitinae</taxon>
        <taxon>Cryptotermes</taxon>
    </lineage>
</organism>
<dbReference type="Proteomes" id="UP000235965">
    <property type="component" value="Unassembled WGS sequence"/>
</dbReference>
<dbReference type="OrthoDB" id="10547066at2759"/>
<accession>A0A2J7PVC9</accession>
<protein>
    <submittedName>
        <fullName evidence="2">Uncharacterized protein</fullName>
    </submittedName>
</protein>
<gene>
    <name evidence="2" type="ORF">B7P43_G14728</name>
</gene>
<evidence type="ECO:0000313" key="3">
    <source>
        <dbReference type="Proteomes" id="UP000235965"/>
    </source>
</evidence>
<evidence type="ECO:0000313" key="2">
    <source>
        <dbReference type="EMBL" id="PNF20283.1"/>
    </source>
</evidence>
<dbReference type="EMBL" id="NEVH01020965">
    <property type="protein sequence ID" value="PNF20283.1"/>
    <property type="molecule type" value="Genomic_DNA"/>
</dbReference>
<feature type="region of interest" description="Disordered" evidence="1">
    <location>
        <begin position="150"/>
        <end position="172"/>
    </location>
</feature>
<evidence type="ECO:0000256" key="1">
    <source>
        <dbReference type="SAM" id="MobiDB-lite"/>
    </source>
</evidence>
<keyword evidence="3" id="KW-1185">Reference proteome</keyword>
<sequence length="485" mass="56941">MDKLKLGPDTERHSSYSIIRGPETSELFTFTEVKPGLAVIKLEPNGGIDLDPDGVIDPEADNELDPLALNTERDGSVVDQDDLPCPLAFLAVEGKAEDGTWDAAAATVKVELDGETHCEQYGVHLEELNGVGKEAWKAYMRIHTRRRRCKSSKVGQTRKYQQTKTEEELEKERERNRLYMRRLRASQSLEEVERRREKGRMYKRLSVLRRTPEEAARQREQNRLYMQRLRASQAPEEVERRREKGRIYKRLSLLNQTPEKAARQREQNKLYMRRLRASHTPEEVERRKERNRMYKRLSMLRRTPEETAKQKEQNRLYMRQLRANKVNEKTEKSRTQRLSLSHLNSEVEENRFSVGLLETSQTAEIPEQGKCIRTLEHQKQRSGSSDTKMNKAPQQEIVSPVIEMNKLFKMKGTDMDGYHAFNICHLRQTSAMEEVKREFDRQMWQCSGFWDYLALLNKTQPDQSKLHTAALETCEDECRKTERRN</sequence>
<comment type="caution">
    <text evidence="2">The sequence shown here is derived from an EMBL/GenBank/DDBJ whole genome shotgun (WGS) entry which is preliminary data.</text>
</comment>
<dbReference type="STRING" id="105785.A0A2J7PVC9"/>
<dbReference type="AlphaFoldDB" id="A0A2J7PVC9"/>
<name>A0A2J7PVC9_9NEOP</name>
<proteinExistence type="predicted"/>
<dbReference type="InParanoid" id="A0A2J7PVC9"/>